<keyword evidence="5" id="KW-1185">Reference proteome</keyword>
<dbReference type="SUPFAM" id="SSF159664">
    <property type="entry name" value="CobE/GbiG C-terminal domain-like"/>
    <property type="match status" value="1"/>
</dbReference>
<gene>
    <name evidence="4" type="ORF">E8L03_10310</name>
</gene>
<organism evidence="4 5">
    <name type="scientific">Oceanidesulfovibrio marinus</name>
    <dbReference type="NCBI Taxonomy" id="370038"/>
    <lineage>
        <taxon>Bacteria</taxon>
        <taxon>Pseudomonadati</taxon>
        <taxon>Thermodesulfobacteriota</taxon>
        <taxon>Desulfovibrionia</taxon>
        <taxon>Desulfovibrionales</taxon>
        <taxon>Desulfovibrionaceae</taxon>
        <taxon>Oceanidesulfovibrio</taxon>
    </lineage>
</organism>
<dbReference type="RefSeq" id="WP_171267300.1">
    <property type="nucleotide sequence ID" value="NZ_CP039543.1"/>
</dbReference>
<dbReference type="Gene3D" id="3.30.420.180">
    <property type="entry name" value="CobE/GbiG C-terminal domain"/>
    <property type="match status" value="1"/>
</dbReference>
<dbReference type="Pfam" id="PF01890">
    <property type="entry name" value="CbiG_C"/>
    <property type="match status" value="1"/>
</dbReference>
<dbReference type="InterPro" id="IPR002750">
    <property type="entry name" value="CobE/GbiG_C"/>
</dbReference>
<dbReference type="PANTHER" id="PTHR37477">
    <property type="entry name" value="COBALT-PRECORRIN-5A HYDROLASE"/>
    <property type="match status" value="1"/>
</dbReference>
<dbReference type="PANTHER" id="PTHR37477:SF1">
    <property type="entry name" value="COBALT-PRECORRIN-5A HYDROLASE"/>
    <property type="match status" value="1"/>
</dbReference>
<dbReference type="InterPro" id="IPR021745">
    <property type="entry name" value="CbiG_mid"/>
</dbReference>
<dbReference type="Proteomes" id="UP000503251">
    <property type="component" value="Chromosome"/>
</dbReference>
<protein>
    <submittedName>
        <fullName evidence="4">Cobalamin biosynthesis protein CbiG</fullName>
    </submittedName>
</protein>
<dbReference type="Gene3D" id="3.40.50.11220">
    <property type="match status" value="1"/>
</dbReference>
<dbReference type="InterPro" id="IPR038029">
    <property type="entry name" value="GbiG_N_sf"/>
</dbReference>
<accession>A0ABX6NGN8</accession>
<dbReference type="Pfam" id="PF11760">
    <property type="entry name" value="CbiG_N"/>
    <property type="match status" value="1"/>
</dbReference>
<feature type="domain" description="CobE/GbiG C-terminal" evidence="1">
    <location>
        <begin position="245"/>
        <end position="361"/>
    </location>
</feature>
<dbReference type="InterPro" id="IPR021744">
    <property type="entry name" value="CbiG_N"/>
</dbReference>
<dbReference type="InterPro" id="IPR052553">
    <property type="entry name" value="CbiG_hydrolase"/>
</dbReference>
<dbReference type="EMBL" id="CP039543">
    <property type="protein sequence ID" value="QJT09309.1"/>
    <property type="molecule type" value="Genomic_DNA"/>
</dbReference>
<evidence type="ECO:0000259" key="1">
    <source>
        <dbReference type="Pfam" id="PF01890"/>
    </source>
</evidence>
<evidence type="ECO:0000259" key="2">
    <source>
        <dbReference type="Pfam" id="PF11760"/>
    </source>
</evidence>
<reference evidence="4 5" key="1">
    <citation type="submission" date="2019-04" db="EMBL/GenBank/DDBJ databases">
        <title>Isolation and culture of sulfate reducing bacteria from the cold seep of the South China Sea.</title>
        <authorList>
            <person name="Sun C."/>
            <person name="Liu R."/>
        </authorList>
    </citation>
    <scope>NUCLEOTIDE SEQUENCE [LARGE SCALE GENOMIC DNA]</scope>
    <source>
        <strain evidence="4 5">CS1</strain>
    </source>
</reference>
<dbReference type="InterPro" id="IPR036518">
    <property type="entry name" value="CobE/GbiG_C_sf"/>
</dbReference>
<feature type="domain" description="Cobalamin biosynthesis central region" evidence="3">
    <location>
        <begin position="156"/>
        <end position="238"/>
    </location>
</feature>
<proteinExistence type="predicted"/>
<evidence type="ECO:0000313" key="4">
    <source>
        <dbReference type="EMBL" id="QJT09309.1"/>
    </source>
</evidence>
<sequence>MEKFLNQKTSGTSGKSERARLAVWALTPDGAALGRRIADSLGGVLHVSSSVAERDGAVADNAQVFESLGEALAQEFRASDGHVLICAAGIAVRLLAPLLVDKQHDPAVVVCDQAGRHAVSLVSGHLGGANALAREVAGVTGGEAVITTATDTAGLPAVDVLAAAAGLAITDIAGVRAVSAALLTGSRPQLYDPENRLGLDADHGDFFERVDSPEGLAAPAVAVDWRIQPTYAAEGVLHLAPPVVCVGVGCRRGTMAQTLDAALQRFLTDNAIAPGAVRGLASIDAKADEAGIIETARRRDLSFTTYPARELNRMTVPNPSKCVCRHMGVESVCEAAAKLLANEGQLMAHKTVWNGVTLAAAVLK</sequence>
<dbReference type="SUPFAM" id="SSF159672">
    <property type="entry name" value="CbiG N-terminal domain-like"/>
    <property type="match status" value="1"/>
</dbReference>
<feature type="domain" description="Cobalamin synthesis G N-terminal" evidence="2">
    <location>
        <begin position="71"/>
        <end position="151"/>
    </location>
</feature>
<name>A0ABX6NGN8_9BACT</name>
<evidence type="ECO:0000313" key="5">
    <source>
        <dbReference type="Proteomes" id="UP000503251"/>
    </source>
</evidence>
<evidence type="ECO:0000259" key="3">
    <source>
        <dbReference type="Pfam" id="PF11761"/>
    </source>
</evidence>
<dbReference type="Pfam" id="PF11761">
    <property type="entry name" value="CbiG_mid"/>
    <property type="match status" value="1"/>
</dbReference>